<feature type="compositionally biased region" description="Low complexity" evidence="9">
    <location>
        <begin position="535"/>
        <end position="555"/>
    </location>
</feature>
<proteinExistence type="inferred from homology"/>
<feature type="compositionally biased region" description="Gly residues" evidence="9">
    <location>
        <begin position="353"/>
        <end position="363"/>
    </location>
</feature>
<dbReference type="GO" id="GO:0005886">
    <property type="term" value="C:plasma membrane"/>
    <property type="evidence" value="ECO:0007669"/>
    <property type="project" value="UniProtKB-SubCell"/>
</dbReference>
<dbReference type="GO" id="GO:0005829">
    <property type="term" value="C:cytosol"/>
    <property type="evidence" value="ECO:0007669"/>
    <property type="project" value="GOC"/>
</dbReference>
<evidence type="ECO:0000256" key="2">
    <source>
        <dbReference type="ARBA" id="ARBA00004236"/>
    </source>
</evidence>
<feature type="compositionally biased region" description="Polar residues" evidence="9">
    <location>
        <begin position="684"/>
        <end position="698"/>
    </location>
</feature>
<keyword evidence="12" id="KW-1185">Reference proteome</keyword>
<dbReference type="GO" id="GO:0031901">
    <property type="term" value="C:early endosome membrane"/>
    <property type="evidence" value="ECO:0007669"/>
    <property type="project" value="UniProtKB-SubCell"/>
</dbReference>
<feature type="compositionally biased region" description="Polar residues" evidence="9">
    <location>
        <begin position="597"/>
        <end position="607"/>
    </location>
</feature>
<feature type="compositionally biased region" description="Acidic residues" evidence="9">
    <location>
        <begin position="779"/>
        <end position="788"/>
    </location>
</feature>
<comment type="caution">
    <text evidence="11">The sequence shown here is derived from an EMBL/GenBank/DDBJ whole genome shotgun (WGS) entry which is preliminary data.</text>
</comment>
<feature type="compositionally biased region" description="Basic and acidic residues" evidence="9">
    <location>
        <begin position="621"/>
        <end position="640"/>
    </location>
</feature>
<protein>
    <recommendedName>
        <fullName evidence="10">FAM21/CAPZIP domain-containing protein</fullName>
    </recommendedName>
</protein>
<dbReference type="Proteomes" id="UP001181693">
    <property type="component" value="Unassembled WGS sequence"/>
</dbReference>
<sequence>MNGPVSCAGDTPVWERAWSLEEIRKSSHCWSLGADAGLLNFLKEFSHQTISRTHEIEKQLDGLVREVKTTDCRLHNVFNDFLMLSNTQFIENRVYDEEVEECIVKPEQGEKPEQEKTREQKEAELIPKIQEAVNYGLQVLETAFEQLDIKAGNSDSEDEEVNERVDLILEPKDLYIDRPLPYLIGSQLFMQQEDVGLGDLSSEEGSVDNDRGSVIDSEDEEEEDDDDEKDNDEESEDDFGNNSEEEKKLRTVLSDEDEDNGSDLFGESDKEDEEENDKSAKTRTKSFADELAARIQAEIPKRQEADELSISSSSEVKTKKDKEKKEVKRLPSDDEDDYMFKPPKLTDEDFFGNKGGLFSGGKGLFDDDDEEGDLFSDLQIKPPETTPVARPETLPPDVKKKPPYGGVSLFPGGENVINPSILADKDKRKPTTPTDVTSKPVTNTSLFDDDDMMFGGSAPAQPAAKAKPAADLFADDDLFNDRPPMPPATTAKNKVATDLDKKNIQIPTEKPQPPEPSSKKQARGLFSDEDDSESDLFSPSQPSSKPKTATAAAPANKISKALSLFDDEEEDLFGAAKESKPIPAATKPAQQPVLPTASKSQKSTLFSSDEEEPVKVSNDFKPVEKSKADSSLPQKEEIKTGKKSSLFDDNEEDDLFAITKDSQKKHHRVSLLFEEDGEEPLFSSAGSTSKSTGQTLEQSKPAVPVKVDTEKVSLFDDVDKKPESKAPIPNVEDTAPPAVQKTNVVKPVSVQESDDLFADTPPTLKHTKTKSTNVLSLFGDEDDEDLEEQLSTSTSSKDSVTGPTEKSTQAKSTRVFQDEELLFSQELQKDNDPDVDLFASTSKKAKPSEPAPVKSKSPSSRIGKIQANLHINPAALLPGAVPKLSGVRHTVPEADISDLPAAESSRSLDVAAKRVEGVSFDSPAQVDTLHNANKSRAKVGGKRRPPTRMGRKLASQDSGEADLSDSSPISPAKNALSEGASARSNWEPDKEDPFPSMKLSLSENDVQSKTKSKPPVNPLTPDVNDLFGSSFLGSSLPNPVASRQKEKLPVNEASSHPREEVNKSLASVFDADGDDDLFKSVKDKHKKPYKPTSLLDDEPDDDLFVAQKPQKKEDVQPVPPKDIRSTTDIFEDDIFAAEAIKPVKKPKEKKKASEVNLFDDNADIFADLTQKPKEKKSKKKVEAKSIFDDDMDDIFSTSSAKKSKPKAKSTPPTSKTKQDTKVSNMFDDPLNVFGK</sequence>
<dbReference type="GO" id="GO:1905394">
    <property type="term" value="F:retromer complex binding"/>
    <property type="evidence" value="ECO:0007669"/>
    <property type="project" value="TreeGrafter"/>
</dbReference>
<dbReference type="GO" id="GO:0036010">
    <property type="term" value="P:protein localization to endosome"/>
    <property type="evidence" value="ECO:0007669"/>
    <property type="project" value="TreeGrafter"/>
</dbReference>
<evidence type="ECO:0000256" key="6">
    <source>
        <dbReference type="ARBA" id="ARBA00022753"/>
    </source>
</evidence>
<keyword evidence="5" id="KW-0597">Phosphoprotein</keyword>
<evidence type="ECO:0000256" key="1">
    <source>
        <dbReference type="ARBA" id="ARBA00004146"/>
    </source>
</evidence>
<evidence type="ECO:0000256" key="8">
    <source>
        <dbReference type="ARBA" id="ARBA00038327"/>
    </source>
</evidence>
<evidence type="ECO:0000313" key="12">
    <source>
        <dbReference type="Proteomes" id="UP001181693"/>
    </source>
</evidence>
<evidence type="ECO:0000313" key="11">
    <source>
        <dbReference type="EMBL" id="DBA15283.1"/>
    </source>
</evidence>
<dbReference type="GO" id="GO:1901981">
    <property type="term" value="F:phosphatidylinositol phosphate binding"/>
    <property type="evidence" value="ECO:0007669"/>
    <property type="project" value="TreeGrafter"/>
</dbReference>
<feature type="compositionally biased region" description="Polar residues" evidence="9">
    <location>
        <begin position="999"/>
        <end position="1009"/>
    </location>
</feature>
<feature type="compositionally biased region" description="Low complexity" evidence="9">
    <location>
        <begin position="458"/>
        <end position="472"/>
    </location>
</feature>
<feature type="compositionally biased region" description="Polar residues" evidence="9">
    <location>
        <begin position="789"/>
        <end position="815"/>
    </location>
</feature>
<feature type="region of interest" description="Disordered" evidence="9">
    <location>
        <begin position="199"/>
        <end position="555"/>
    </location>
</feature>
<feature type="compositionally biased region" description="Basic and acidic residues" evidence="9">
    <location>
        <begin position="316"/>
        <end position="332"/>
    </location>
</feature>
<gene>
    <name evidence="11" type="ORF">GDO54_004516</name>
</gene>
<feature type="region of interest" description="Disordered" evidence="9">
    <location>
        <begin position="1195"/>
        <end position="1235"/>
    </location>
</feature>
<feature type="region of interest" description="Disordered" evidence="9">
    <location>
        <begin position="675"/>
        <end position="861"/>
    </location>
</feature>
<feature type="compositionally biased region" description="Acidic residues" evidence="9">
    <location>
        <begin position="216"/>
        <end position="239"/>
    </location>
</feature>
<dbReference type="InterPro" id="IPR029341">
    <property type="entry name" value="FAM21/CAPZIP"/>
</dbReference>
<organism evidence="11 12">
    <name type="scientific">Pyxicephalus adspersus</name>
    <name type="common">African bullfrog</name>
    <dbReference type="NCBI Taxonomy" id="30357"/>
    <lineage>
        <taxon>Eukaryota</taxon>
        <taxon>Metazoa</taxon>
        <taxon>Chordata</taxon>
        <taxon>Craniata</taxon>
        <taxon>Vertebrata</taxon>
        <taxon>Euteleostomi</taxon>
        <taxon>Amphibia</taxon>
        <taxon>Batrachia</taxon>
        <taxon>Anura</taxon>
        <taxon>Neobatrachia</taxon>
        <taxon>Ranoidea</taxon>
        <taxon>Pyxicephalidae</taxon>
        <taxon>Pyxicephalinae</taxon>
        <taxon>Pyxicephalus</taxon>
    </lineage>
</organism>
<keyword evidence="7" id="KW-0472">Membrane</keyword>
<feature type="compositionally biased region" description="Basic and acidic residues" evidence="9">
    <location>
        <begin position="1110"/>
        <end position="1125"/>
    </location>
</feature>
<feature type="region of interest" description="Disordered" evidence="9">
    <location>
        <begin position="572"/>
        <end position="647"/>
    </location>
</feature>
<evidence type="ECO:0000259" key="10">
    <source>
        <dbReference type="Pfam" id="PF15255"/>
    </source>
</evidence>
<dbReference type="PANTHER" id="PTHR21669">
    <property type="entry name" value="CAPZ-INTERACTING PROTEIN AND RELATED PROTEINS"/>
    <property type="match status" value="1"/>
</dbReference>
<feature type="domain" description="FAM21/CAPZIP" evidence="10">
    <location>
        <begin position="851"/>
        <end position="982"/>
    </location>
</feature>
<keyword evidence="4" id="KW-1003">Cell membrane</keyword>
<feature type="compositionally biased region" description="Basic residues" evidence="9">
    <location>
        <begin position="933"/>
        <end position="951"/>
    </location>
</feature>
<evidence type="ECO:0000256" key="3">
    <source>
        <dbReference type="ARBA" id="ARBA00022448"/>
    </source>
</evidence>
<evidence type="ECO:0000256" key="4">
    <source>
        <dbReference type="ARBA" id="ARBA00022475"/>
    </source>
</evidence>
<dbReference type="Pfam" id="PF15255">
    <property type="entry name" value="CAP-ZIP_m"/>
    <property type="match status" value="1"/>
</dbReference>
<feature type="compositionally biased region" description="Basic and acidic residues" evidence="9">
    <location>
        <begin position="1043"/>
        <end position="1062"/>
    </location>
</feature>
<evidence type="ECO:0000256" key="7">
    <source>
        <dbReference type="ARBA" id="ARBA00023136"/>
    </source>
</evidence>
<dbReference type="GO" id="GO:0042147">
    <property type="term" value="P:retrograde transport, endosome to Golgi"/>
    <property type="evidence" value="ECO:0007669"/>
    <property type="project" value="TreeGrafter"/>
</dbReference>
<keyword evidence="3" id="KW-0813">Transport</keyword>
<feature type="compositionally biased region" description="Basic and acidic residues" evidence="9">
    <location>
        <begin position="707"/>
        <end position="724"/>
    </location>
</feature>
<evidence type="ECO:0000256" key="5">
    <source>
        <dbReference type="ARBA" id="ARBA00022553"/>
    </source>
</evidence>
<dbReference type="PANTHER" id="PTHR21669:SF38">
    <property type="entry name" value="WASH COMPLEX SUBUNIT 2A-RELATED"/>
    <property type="match status" value="1"/>
</dbReference>
<feature type="region of interest" description="Disordered" evidence="9">
    <location>
        <begin position="918"/>
        <end position="1127"/>
    </location>
</feature>
<keyword evidence="6" id="KW-0967">Endosome</keyword>
<reference evidence="11" key="1">
    <citation type="thesis" date="2020" institute="ProQuest LLC" country="789 East Eisenhower Parkway, Ann Arbor, MI, USA">
        <title>Comparative Genomics and Chromosome Evolution.</title>
        <authorList>
            <person name="Mudd A.B."/>
        </authorList>
    </citation>
    <scope>NUCLEOTIDE SEQUENCE</scope>
    <source>
        <strain evidence="11">1538</strain>
        <tissue evidence="11">Blood</tissue>
    </source>
</reference>
<accession>A0AAV2ZMR5</accession>
<evidence type="ECO:0000256" key="9">
    <source>
        <dbReference type="SAM" id="MobiDB-lite"/>
    </source>
</evidence>
<feature type="compositionally biased region" description="Polar residues" evidence="9">
    <location>
        <begin position="431"/>
        <end position="446"/>
    </location>
</feature>
<comment type="similarity">
    <text evidence="8">Belongs to the FAM21 family.</text>
</comment>
<feature type="compositionally biased region" description="Low complexity" evidence="9">
    <location>
        <begin position="1026"/>
        <end position="1036"/>
    </location>
</feature>
<name>A0AAV2ZMR5_PYXAD</name>
<dbReference type="GO" id="GO:0071203">
    <property type="term" value="C:WASH complex"/>
    <property type="evidence" value="ECO:0007669"/>
    <property type="project" value="TreeGrafter"/>
</dbReference>
<comment type="subcellular location">
    <subcellularLocation>
        <location evidence="2">Cell membrane</location>
    </subcellularLocation>
    <subcellularLocation>
        <location evidence="1">Early endosome membrane</location>
    </subcellularLocation>
</comment>
<dbReference type="AlphaFoldDB" id="A0AAV2ZMR5"/>
<dbReference type="EMBL" id="DYDO01000012">
    <property type="protein sequence ID" value="DBA15283.1"/>
    <property type="molecule type" value="Genomic_DNA"/>
</dbReference>